<name>A0ACC1M5X9_9FUNG</name>
<organism evidence="1 2">
    <name type="scientific">Coemansia aciculifera</name>
    <dbReference type="NCBI Taxonomy" id="417176"/>
    <lineage>
        <taxon>Eukaryota</taxon>
        <taxon>Fungi</taxon>
        <taxon>Fungi incertae sedis</taxon>
        <taxon>Zoopagomycota</taxon>
        <taxon>Kickxellomycotina</taxon>
        <taxon>Kickxellomycetes</taxon>
        <taxon>Kickxellales</taxon>
        <taxon>Kickxellaceae</taxon>
        <taxon>Coemansia</taxon>
    </lineage>
</organism>
<reference evidence="1" key="1">
    <citation type="submission" date="2022-07" db="EMBL/GenBank/DDBJ databases">
        <title>Phylogenomic reconstructions and comparative analyses of Kickxellomycotina fungi.</title>
        <authorList>
            <person name="Reynolds N.K."/>
            <person name="Stajich J.E."/>
            <person name="Barry K."/>
            <person name="Grigoriev I.V."/>
            <person name="Crous P."/>
            <person name="Smith M.E."/>
        </authorList>
    </citation>
    <scope>NUCLEOTIDE SEQUENCE</scope>
    <source>
        <strain evidence="1">CBS 190363</strain>
    </source>
</reference>
<sequence length="153" mass="16388">MVDVSDKAPTQRSAIARGRVLMNRDTFNLVKQDKIKKGNVLAVAQIAGIQGAKSCSQMIPLCHPLNLTKVSVTLSLIDDLPSSDDSLCCAVEIESVVKCKGETGVEMEALSAVSVAALTVFDMCKAASKNMRIDSVRVVEKLGGKSGHWKELQ</sequence>
<evidence type="ECO:0000313" key="1">
    <source>
        <dbReference type="EMBL" id="KAJ2896605.1"/>
    </source>
</evidence>
<accession>A0ACC1M5X9</accession>
<comment type="caution">
    <text evidence="1">The sequence shown here is derived from an EMBL/GenBank/DDBJ whole genome shotgun (WGS) entry which is preliminary data.</text>
</comment>
<protein>
    <submittedName>
        <fullName evidence="1">Uncharacterized protein</fullName>
    </submittedName>
</protein>
<gene>
    <name evidence="1" type="ORF">IWW38_001973</name>
</gene>
<dbReference type="EMBL" id="JANBVB010000183">
    <property type="protein sequence ID" value="KAJ2896605.1"/>
    <property type="molecule type" value="Genomic_DNA"/>
</dbReference>
<proteinExistence type="predicted"/>
<evidence type="ECO:0000313" key="2">
    <source>
        <dbReference type="Proteomes" id="UP001139981"/>
    </source>
</evidence>
<dbReference type="Proteomes" id="UP001139981">
    <property type="component" value="Unassembled WGS sequence"/>
</dbReference>
<keyword evidence="2" id="KW-1185">Reference proteome</keyword>